<evidence type="ECO:0000313" key="1">
    <source>
        <dbReference type="EMBL" id="KAK3548163.1"/>
    </source>
</evidence>
<keyword evidence="2" id="KW-1185">Reference proteome</keyword>
<protein>
    <recommendedName>
        <fullName evidence="3">Endonuclease/exonuclease/phosphatase domain-containing protein</fullName>
    </recommendedName>
</protein>
<reference evidence="1" key="1">
    <citation type="submission" date="2023-06" db="EMBL/GenBank/DDBJ databases">
        <title>Male Hemibagrus guttatus genome.</title>
        <authorList>
            <person name="Bian C."/>
        </authorList>
    </citation>
    <scope>NUCLEOTIDE SEQUENCE</scope>
    <source>
        <strain evidence="1">Male_cb2023</strain>
        <tissue evidence="1">Muscle</tissue>
    </source>
</reference>
<evidence type="ECO:0008006" key="3">
    <source>
        <dbReference type="Google" id="ProtNLM"/>
    </source>
</evidence>
<sequence length="377" mass="42525">MSIIFNAHVGNNSDTWRCVIGRNGPPDLNSSGVPLLDFCASHSLSITNTIFKRKGAHQYTWYQDTLGRRSMIDLVVMSSDLWPHVLDTRVKRGAELSTDHHLVVSWIRLWRRMPDRLGRPKRIVRVCWERLADPSVRGGLQLPPPGEFQPDPEGGWGHESEWTMFSSSIVDAAIRSCGRKVSGAGHGGNPQRQWWTLEVRDAVKLKKESYRVWLAQRTLEAAEAYRQAKQSAAGVVLEAKTRVWEEFGEAMEKDYQMASGKFWQTVRCLRRGKQLSANTVYSEGGGLLASTGDIVGRWKEYFEDLLNPTDTPSVEKPEAEDSEVDSFITQDEVTEVVPQLLSGKAPGVDEIRPEYLKSLDVVGLSWLTRLCNIAWRS</sequence>
<comment type="caution">
    <text evidence="1">The sequence shown here is derived from an EMBL/GenBank/DDBJ whole genome shotgun (WGS) entry which is preliminary data.</text>
</comment>
<gene>
    <name evidence="1" type="ORF">QTP70_004838</name>
</gene>
<dbReference type="AlphaFoldDB" id="A0AAE0VCA2"/>
<dbReference type="EMBL" id="JAUCMX010000004">
    <property type="protein sequence ID" value="KAK3548163.1"/>
    <property type="molecule type" value="Genomic_DNA"/>
</dbReference>
<dbReference type="SUPFAM" id="SSF56219">
    <property type="entry name" value="DNase I-like"/>
    <property type="match status" value="1"/>
</dbReference>
<organism evidence="1 2">
    <name type="scientific">Hemibagrus guttatus</name>
    <dbReference type="NCBI Taxonomy" id="175788"/>
    <lineage>
        <taxon>Eukaryota</taxon>
        <taxon>Metazoa</taxon>
        <taxon>Chordata</taxon>
        <taxon>Craniata</taxon>
        <taxon>Vertebrata</taxon>
        <taxon>Euteleostomi</taxon>
        <taxon>Actinopterygii</taxon>
        <taxon>Neopterygii</taxon>
        <taxon>Teleostei</taxon>
        <taxon>Ostariophysi</taxon>
        <taxon>Siluriformes</taxon>
        <taxon>Bagridae</taxon>
        <taxon>Hemibagrus</taxon>
    </lineage>
</organism>
<dbReference type="Gene3D" id="3.60.10.10">
    <property type="entry name" value="Endonuclease/exonuclease/phosphatase"/>
    <property type="match status" value="1"/>
</dbReference>
<dbReference type="InterPro" id="IPR036691">
    <property type="entry name" value="Endo/exonu/phosph_ase_sf"/>
</dbReference>
<proteinExistence type="predicted"/>
<evidence type="ECO:0000313" key="2">
    <source>
        <dbReference type="Proteomes" id="UP001274896"/>
    </source>
</evidence>
<accession>A0AAE0VCA2</accession>
<name>A0AAE0VCA2_9TELE</name>
<dbReference type="Proteomes" id="UP001274896">
    <property type="component" value="Unassembled WGS sequence"/>
</dbReference>